<dbReference type="AlphaFoldDB" id="A0A9W6YIT5"/>
<organism evidence="2 3">
    <name type="scientific">Phytophthora lilii</name>
    <dbReference type="NCBI Taxonomy" id="2077276"/>
    <lineage>
        <taxon>Eukaryota</taxon>
        <taxon>Sar</taxon>
        <taxon>Stramenopiles</taxon>
        <taxon>Oomycota</taxon>
        <taxon>Peronosporomycetes</taxon>
        <taxon>Peronosporales</taxon>
        <taxon>Peronosporaceae</taxon>
        <taxon>Phytophthora</taxon>
    </lineage>
</organism>
<evidence type="ECO:0000256" key="1">
    <source>
        <dbReference type="SAM" id="MobiDB-lite"/>
    </source>
</evidence>
<dbReference type="OrthoDB" id="1305878at2759"/>
<feature type="region of interest" description="Disordered" evidence="1">
    <location>
        <begin position="63"/>
        <end position="95"/>
    </location>
</feature>
<keyword evidence="3" id="KW-1185">Reference proteome</keyword>
<comment type="caution">
    <text evidence="2">The sequence shown here is derived from an EMBL/GenBank/DDBJ whole genome shotgun (WGS) entry which is preliminary data.</text>
</comment>
<protein>
    <submittedName>
        <fullName evidence="2">Unnamed protein product</fullName>
    </submittedName>
</protein>
<reference evidence="2" key="1">
    <citation type="submission" date="2023-04" db="EMBL/GenBank/DDBJ databases">
        <title>Phytophthora lilii NBRC 32176.</title>
        <authorList>
            <person name="Ichikawa N."/>
            <person name="Sato H."/>
            <person name="Tonouchi N."/>
        </authorList>
    </citation>
    <scope>NUCLEOTIDE SEQUENCE</scope>
    <source>
        <strain evidence="2">NBRC 32176</strain>
    </source>
</reference>
<evidence type="ECO:0000313" key="3">
    <source>
        <dbReference type="Proteomes" id="UP001165083"/>
    </source>
</evidence>
<name>A0A9W6YIT5_9STRA</name>
<accession>A0A9W6YIT5</accession>
<feature type="compositionally biased region" description="Polar residues" evidence="1">
    <location>
        <begin position="64"/>
        <end position="74"/>
    </location>
</feature>
<dbReference type="Proteomes" id="UP001165083">
    <property type="component" value="Unassembled WGS sequence"/>
</dbReference>
<proteinExistence type="predicted"/>
<dbReference type="EMBL" id="BSXW01012459">
    <property type="protein sequence ID" value="GMF65291.1"/>
    <property type="molecule type" value="Genomic_DNA"/>
</dbReference>
<evidence type="ECO:0000313" key="2">
    <source>
        <dbReference type="EMBL" id="GMF65291.1"/>
    </source>
</evidence>
<sequence>MGVCAARTDQKLQEVVDRIFPEFKEQEVILEKEFYANNNFKLKEEVTAKNDVEVGADGAAELLSSPTAPLNSASRGRAKGTTPTKKSHNAKLTNNASNITCNRPFTIEVYPQQTYVSL</sequence>
<gene>
    <name evidence="2" type="ORF">Plil01_001797800</name>
</gene>